<dbReference type="RefSeq" id="WP_109339766.1">
    <property type="nucleotide sequence ID" value="NZ_CP029347.1"/>
</dbReference>
<dbReference type="Pfam" id="PF00929">
    <property type="entry name" value="RNase_T"/>
    <property type="match status" value="1"/>
</dbReference>
<dbReference type="EC" id="2.7.7.7" evidence="5"/>
<dbReference type="CDD" id="cd06127">
    <property type="entry name" value="DEDDh"/>
    <property type="match status" value="1"/>
</dbReference>
<keyword evidence="1" id="KW-0540">Nuclease</keyword>
<reference evidence="5 6" key="1">
    <citation type="submission" date="2018-05" db="EMBL/GenBank/DDBJ databases">
        <title>Salinimonas sp. HMF8227 Genome sequencing and assembly.</title>
        <authorList>
            <person name="Kang H."/>
            <person name="Kang J."/>
            <person name="Cha I."/>
            <person name="Kim H."/>
            <person name="Joh K."/>
        </authorList>
    </citation>
    <scope>NUCLEOTIDE SEQUENCE [LARGE SCALE GENOMIC DNA]</scope>
    <source>
        <strain evidence="5 6">HMF8227</strain>
    </source>
</reference>
<dbReference type="GO" id="GO:0003887">
    <property type="term" value="F:DNA-directed DNA polymerase activity"/>
    <property type="evidence" value="ECO:0007669"/>
    <property type="project" value="UniProtKB-KW"/>
</dbReference>
<keyword evidence="5" id="KW-0548">Nucleotidyltransferase</keyword>
<accession>A0A2S2E5A9</accession>
<dbReference type="KEGG" id="salh:HMF8227_01694"/>
<dbReference type="GO" id="GO:0005829">
    <property type="term" value="C:cytosol"/>
    <property type="evidence" value="ECO:0007669"/>
    <property type="project" value="TreeGrafter"/>
</dbReference>
<keyword evidence="5" id="KW-0239">DNA-directed DNA polymerase</keyword>
<feature type="domain" description="Exonuclease" evidence="4">
    <location>
        <begin position="24"/>
        <end position="198"/>
    </location>
</feature>
<keyword evidence="2" id="KW-0378">Hydrolase</keyword>
<organism evidence="5 6">
    <name type="scientific">Saliniradius amylolyticus</name>
    <dbReference type="NCBI Taxonomy" id="2183582"/>
    <lineage>
        <taxon>Bacteria</taxon>
        <taxon>Pseudomonadati</taxon>
        <taxon>Pseudomonadota</taxon>
        <taxon>Gammaproteobacteria</taxon>
        <taxon>Alteromonadales</taxon>
        <taxon>Alteromonadaceae</taxon>
        <taxon>Saliniradius</taxon>
    </lineage>
</organism>
<dbReference type="InterPro" id="IPR012337">
    <property type="entry name" value="RNaseH-like_sf"/>
</dbReference>
<dbReference type="InterPro" id="IPR013520">
    <property type="entry name" value="Ribonucl_H"/>
</dbReference>
<dbReference type="EMBL" id="CP029347">
    <property type="protein sequence ID" value="AWL12167.1"/>
    <property type="molecule type" value="Genomic_DNA"/>
</dbReference>
<name>A0A2S2E5A9_9ALTE</name>
<protein>
    <submittedName>
        <fullName evidence="5">DNA-directed DNA polymerase</fullName>
        <ecNumber evidence="5">2.7.7.7</ecNumber>
    </submittedName>
</protein>
<dbReference type="SMART" id="SM00479">
    <property type="entry name" value="EXOIII"/>
    <property type="match status" value="1"/>
</dbReference>
<keyword evidence="5" id="KW-0808">Transferase</keyword>
<evidence type="ECO:0000256" key="2">
    <source>
        <dbReference type="ARBA" id="ARBA00022801"/>
    </source>
</evidence>
<evidence type="ECO:0000256" key="1">
    <source>
        <dbReference type="ARBA" id="ARBA00022722"/>
    </source>
</evidence>
<evidence type="ECO:0000313" key="5">
    <source>
        <dbReference type="EMBL" id="AWL12167.1"/>
    </source>
</evidence>
<dbReference type="Gene3D" id="3.30.420.10">
    <property type="entry name" value="Ribonuclease H-like superfamily/Ribonuclease H"/>
    <property type="match status" value="1"/>
</dbReference>
<sequence>MSWLDGLVKWLQRPTSLNDWRNRHYLAVDLELTGLSPDSDKILSIGWVAYDSCGIDLSTAREVIIEGEFELGQSPAIHGLTQSDLVAGVQLCDALNSLLSAVSERADTVLVFHHAALDWAFLHQALESCQLPSGQWDIVDTMVTEKWLLTRQGRESQSVSLDACRKRYGLDEHPAHSAMEDALATAELMLHQCHRFANGPYRYVPSSG</sequence>
<evidence type="ECO:0000259" key="4">
    <source>
        <dbReference type="SMART" id="SM00479"/>
    </source>
</evidence>
<dbReference type="InterPro" id="IPR036397">
    <property type="entry name" value="RNaseH_sf"/>
</dbReference>
<keyword evidence="3" id="KW-0269">Exonuclease</keyword>
<keyword evidence="6" id="KW-1185">Reference proteome</keyword>
<dbReference type="SUPFAM" id="SSF53098">
    <property type="entry name" value="Ribonuclease H-like"/>
    <property type="match status" value="1"/>
</dbReference>
<gene>
    <name evidence="5" type="ORF">HMF8227_01694</name>
</gene>
<dbReference type="PANTHER" id="PTHR30231:SF4">
    <property type="entry name" value="PROTEIN NEN2"/>
    <property type="match status" value="1"/>
</dbReference>
<dbReference type="PANTHER" id="PTHR30231">
    <property type="entry name" value="DNA POLYMERASE III SUBUNIT EPSILON"/>
    <property type="match status" value="1"/>
</dbReference>
<dbReference type="OrthoDB" id="5497329at2"/>
<dbReference type="GO" id="GO:0003676">
    <property type="term" value="F:nucleic acid binding"/>
    <property type="evidence" value="ECO:0007669"/>
    <property type="project" value="InterPro"/>
</dbReference>
<evidence type="ECO:0000313" key="6">
    <source>
        <dbReference type="Proteomes" id="UP000245728"/>
    </source>
</evidence>
<dbReference type="GO" id="GO:0008408">
    <property type="term" value="F:3'-5' exonuclease activity"/>
    <property type="evidence" value="ECO:0007669"/>
    <property type="project" value="TreeGrafter"/>
</dbReference>
<proteinExistence type="predicted"/>
<dbReference type="AlphaFoldDB" id="A0A2S2E5A9"/>
<evidence type="ECO:0000256" key="3">
    <source>
        <dbReference type="ARBA" id="ARBA00022839"/>
    </source>
</evidence>
<dbReference type="Proteomes" id="UP000245728">
    <property type="component" value="Chromosome"/>
</dbReference>